<dbReference type="PANTHER" id="PTHR46796">
    <property type="entry name" value="HTH-TYPE TRANSCRIPTIONAL ACTIVATOR RHAS-RELATED"/>
    <property type="match status" value="1"/>
</dbReference>
<dbReference type="PROSITE" id="PS00041">
    <property type="entry name" value="HTH_ARAC_FAMILY_1"/>
    <property type="match status" value="1"/>
</dbReference>
<dbReference type="InterPro" id="IPR050204">
    <property type="entry name" value="AraC_XylS_family_regulators"/>
</dbReference>
<dbReference type="Gene3D" id="1.10.10.60">
    <property type="entry name" value="Homeodomain-like"/>
    <property type="match status" value="2"/>
</dbReference>
<proteinExistence type="predicted"/>
<sequence length="272" mass="29291">MDHLAALFAHATPTARTFFTGNLCQAVEFAEGGHLHFLNAGTLTLAQRGEPDLMLSEPTLLFFPRSRTHRFLVDPERGADLACAAVDLGGEAGSPIGEGLPAFVVLPLASHPALGPTCDLIVDEAFAEGDGRQTALDRLFDYLLILIVRHVVRSGLVDGGVLAGLADTRLARALTALHEAPGKPWSLENLAEVAGMSRTRFAERFRVVVGRTPIDYLTLWRMTVARQRLAKGKSVKSVAAEVGYDSPAAFSRVFSRIVGHSPREQQDSASPE</sequence>
<dbReference type="InterPro" id="IPR009057">
    <property type="entry name" value="Homeodomain-like_sf"/>
</dbReference>
<dbReference type="Pfam" id="PF12852">
    <property type="entry name" value="Cupin_6"/>
    <property type="match status" value="1"/>
</dbReference>
<feature type="domain" description="HTH araC/xylS-type" evidence="4">
    <location>
        <begin position="171"/>
        <end position="268"/>
    </location>
</feature>
<dbReference type="SUPFAM" id="SSF46689">
    <property type="entry name" value="Homeodomain-like"/>
    <property type="match status" value="2"/>
</dbReference>
<evidence type="ECO:0000256" key="3">
    <source>
        <dbReference type="ARBA" id="ARBA00023163"/>
    </source>
</evidence>
<comment type="caution">
    <text evidence="5">The sequence shown here is derived from an EMBL/GenBank/DDBJ whole genome shotgun (WGS) entry which is preliminary data.</text>
</comment>
<keyword evidence="3" id="KW-0804">Transcription</keyword>
<dbReference type="Proteomes" id="UP001223420">
    <property type="component" value="Unassembled WGS sequence"/>
</dbReference>
<evidence type="ECO:0000313" key="5">
    <source>
        <dbReference type="EMBL" id="MDQ0542679.1"/>
    </source>
</evidence>
<protein>
    <submittedName>
        <fullName evidence="5">AraC-like DNA-binding protein</fullName>
    </submittedName>
</protein>
<dbReference type="GO" id="GO:0003700">
    <property type="term" value="F:DNA-binding transcription factor activity"/>
    <property type="evidence" value="ECO:0007669"/>
    <property type="project" value="InterPro"/>
</dbReference>
<organism evidence="5 6">
    <name type="scientific">Methylobacterium brachiatum</name>
    <dbReference type="NCBI Taxonomy" id="269660"/>
    <lineage>
        <taxon>Bacteria</taxon>
        <taxon>Pseudomonadati</taxon>
        <taxon>Pseudomonadota</taxon>
        <taxon>Alphaproteobacteria</taxon>
        <taxon>Hyphomicrobiales</taxon>
        <taxon>Methylobacteriaceae</taxon>
        <taxon>Methylobacterium</taxon>
    </lineage>
</organism>
<accession>A0AAJ1TPT2</accession>
<dbReference type="InterPro" id="IPR018062">
    <property type="entry name" value="HTH_AraC-typ_CS"/>
</dbReference>
<dbReference type="InterPro" id="IPR032783">
    <property type="entry name" value="AraC_lig"/>
</dbReference>
<evidence type="ECO:0000313" key="6">
    <source>
        <dbReference type="Proteomes" id="UP001223420"/>
    </source>
</evidence>
<dbReference type="RefSeq" id="WP_043378391.1">
    <property type="nucleotide sequence ID" value="NZ_JAJALK010000003.1"/>
</dbReference>
<dbReference type="Pfam" id="PF12833">
    <property type="entry name" value="HTH_18"/>
    <property type="match status" value="1"/>
</dbReference>
<keyword evidence="1" id="KW-0805">Transcription regulation</keyword>
<dbReference type="AlphaFoldDB" id="A0AAJ1TPT2"/>
<keyword evidence="2 5" id="KW-0238">DNA-binding</keyword>
<evidence type="ECO:0000256" key="2">
    <source>
        <dbReference type="ARBA" id="ARBA00023125"/>
    </source>
</evidence>
<dbReference type="PANTHER" id="PTHR46796:SF7">
    <property type="entry name" value="ARAC FAMILY TRANSCRIPTIONAL REGULATOR"/>
    <property type="match status" value="1"/>
</dbReference>
<name>A0AAJ1TPT2_9HYPH</name>
<dbReference type="InterPro" id="IPR018060">
    <property type="entry name" value="HTH_AraC"/>
</dbReference>
<evidence type="ECO:0000259" key="4">
    <source>
        <dbReference type="PROSITE" id="PS01124"/>
    </source>
</evidence>
<dbReference type="GO" id="GO:0043565">
    <property type="term" value="F:sequence-specific DNA binding"/>
    <property type="evidence" value="ECO:0007669"/>
    <property type="project" value="InterPro"/>
</dbReference>
<dbReference type="EMBL" id="JAUSWL010000002">
    <property type="protein sequence ID" value="MDQ0542679.1"/>
    <property type="molecule type" value="Genomic_DNA"/>
</dbReference>
<evidence type="ECO:0000256" key="1">
    <source>
        <dbReference type="ARBA" id="ARBA00023015"/>
    </source>
</evidence>
<dbReference type="SMART" id="SM00342">
    <property type="entry name" value="HTH_ARAC"/>
    <property type="match status" value="1"/>
</dbReference>
<reference evidence="5" key="1">
    <citation type="submission" date="2023-07" db="EMBL/GenBank/DDBJ databases">
        <title>Genomic Encyclopedia of Type Strains, Phase IV (KMG-IV): sequencing the most valuable type-strain genomes for metagenomic binning, comparative biology and taxonomic classification.</title>
        <authorList>
            <person name="Goeker M."/>
        </authorList>
    </citation>
    <scope>NUCLEOTIDE SEQUENCE</scope>
    <source>
        <strain evidence="5">DSM 19569</strain>
    </source>
</reference>
<gene>
    <name evidence="5" type="ORF">QO001_001597</name>
</gene>
<dbReference type="PROSITE" id="PS01124">
    <property type="entry name" value="HTH_ARAC_FAMILY_2"/>
    <property type="match status" value="1"/>
</dbReference>